<dbReference type="Proteomes" id="UP000308092">
    <property type="component" value="Unassembled WGS sequence"/>
</dbReference>
<evidence type="ECO:0000259" key="3">
    <source>
        <dbReference type="Pfam" id="PF20220"/>
    </source>
</evidence>
<feature type="domain" description="ABC toxin N-terminal" evidence="3">
    <location>
        <begin position="138"/>
        <end position="174"/>
    </location>
</feature>
<dbReference type="VEuPathDB" id="FungiDB:EYZ11_008040"/>
<dbReference type="STRING" id="1220188.A0A4S3JBU1"/>
<evidence type="ECO:0000313" key="4">
    <source>
        <dbReference type="EMBL" id="THC92502.1"/>
    </source>
</evidence>
<protein>
    <submittedName>
        <fullName evidence="4">Uncharacterized protein</fullName>
    </submittedName>
</protein>
<evidence type="ECO:0000313" key="5">
    <source>
        <dbReference type="Proteomes" id="UP000308092"/>
    </source>
</evidence>
<name>A0A4S3JBU1_9EURO</name>
<dbReference type="InterPro" id="IPR041079">
    <property type="entry name" value="Neuraminidase-like"/>
</dbReference>
<feature type="region of interest" description="Disordered" evidence="1">
    <location>
        <begin position="105"/>
        <end position="139"/>
    </location>
</feature>
<dbReference type="InterPro" id="IPR046839">
    <property type="entry name" value="ABC_toxin_N"/>
</dbReference>
<feature type="region of interest" description="Disordered" evidence="1">
    <location>
        <begin position="202"/>
        <end position="245"/>
    </location>
</feature>
<dbReference type="EMBL" id="SOSA01000330">
    <property type="protein sequence ID" value="THC92502.1"/>
    <property type="molecule type" value="Genomic_DNA"/>
</dbReference>
<gene>
    <name evidence="4" type="ORF">EYZ11_008040</name>
</gene>
<dbReference type="Pfam" id="PF18413">
    <property type="entry name" value="Neuraminidase"/>
    <property type="match status" value="1"/>
</dbReference>
<feature type="compositionally biased region" description="Basic and acidic residues" evidence="1">
    <location>
        <begin position="236"/>
        <end position="245"/>
    </location>
</feature>
<evidence type="ECO:0000256" key="1">
    <source>
        <dbReference type="SAM" id="MobiDB-lite"/>
    </source>
</evidence>
<dbReference type="AlphaFoldDB" id="A0A4S3JBU1"/>
<sequence>MDSEIAHDGTLVSKLAGLTDISASPIADYLGRRFSGQSEQQKIEFFRRTAELEQLLDRVAFMDCMEVPGLTLKLLFALATPVLPPTASADCENAAQIRLLLQSTPRSANGADPDAGEQRTAAEPARRDGEIPTASLHSGRGITGADGLFKFLLIDVQISMCLQTSHIKQGISTVHPRAGEGGAGLEQHGQRRPLEVDGGLQAGGREPQGLPLSGKLAGRNPARRQGRSVQGARVRHPAERPRQCQGRELEQHVPFPRTRTAPYIYYYRTLGIVPGPTDRGIKIYWQPWTKIDGPGPTFAVVLLPSNVPAPSPSILVIDVERRTDAGAGDGQQENQQENRQPRYLNYPLGRLSLRDARIAEALAIHHPDHLREDVASHGKVTKLVDNIPRKDVQWTLSFNDSLVKNATGFIQDIVTTESTISYVTYPPIASTSTFVSDVFQRTFDRDLVSMSTTYDRLDQAYAFLANVPADDTYLAFGKRNGPVHELSTPYAIYNWELGAHAVMLLMKRLQVNRQKDLALQNTLEALPFAIQCYVEASHVFSSALVRVPRFAEPTYKSYADLDKVFDDFSNAAFDMELDFPFFSDPASRSGGAKANGPLSLTGTLKTTYFCVPTNPKLIELRNLIDDRLFKICNDQDINSVF</sequence>
<reference evidence="4 5" key="1">
    <citation type="submission" date="2019-03" db="EMBL/GenBank/DDBJ databases">
        <title>The genome sequence of a newly discovered highly antifungal drug resistant Aspergillus species, Aspergillus tanneri NIH 1004.</title>
        <authorList>
            <person name="Mounaud S."/>
            <person name="Singh I."/>
            <person name="Joardar V."/>
            <person name="Pakala S."/>
            <person name="Pakala S."/>
            <person name="Venepally P."/>
            <person name="Hoover J."/>
            <person name="Nierman W."/>
            <person name="Chung J."/>
            <person name="Losada L."/>
        </authorList>
    </citation>
    <scope>NUCLEOTIDE SEQUENCE [LARGE SCALE GENOMIC DNA]</scope>
    <source>
        <strain evidence="4 5">NIH1004</strain>
    </source>
</reference>
<keyword evidence="5" id="KW-1185">Reference proteome</keyword>
<feature type="domain" description="Neuraminidase-like" evidence="2">
    <location>
        <begin position="255"/>
        <end position="292"/>
    </location>
</feature>
<organism evidence="4 5">
    <name type="scientific">Aspergillus tanneri</name>
    <dbReference type="NCBI Taxonomy" id="1220188"/>
    <lineage>
        <taxon>Eukaryota</taxon>
        <taxon>Fungi</taxon>
        <taxon>Dikarya</taxon>
        <taxon>Ascomycota</taxon>
        <taxon>Pezizomycotina</taxon>
        <taxon>Eurotiomycetes</taxon>
        <taxon>Eurotiomycetidae</taxon>
        <taxon>Eurotiales</taxon>
        <taxon>Aspergillaceae</taxon>
        <taxon>Aspergillus</taxon>
        <taxon>Aspergillus subgen. Circumdati</taxon>
    </lineage>
</organism>
<comment type="caution">
    <text evidence="4">The sequence shown here is derived from an EMBL/GenBank/DDBJ whole genome shotgun (WGS) entry which is preliminary data.</text>
</comment>
<dbReference type="Pfam" id="PF20220">
    <property type="entry name" value="ABC_toxin_N"/>
    <property type="match status" value="1"/>
</dbReference>
<evidence type="ECO:0000259" key="2">
    <source>
        <dbReference type="Pfam" id="PF18413"/>
    </source>
</evidence>
<proteinExistence type="predicted"/>
<accession>A0A4S3JBU1</accession>